<protein>
    <submittedName>
        <fullName evidence="2">TniQ family protein</fullName>
    </submittedName>
</protein>
<gene>
    <name evidence="2" type="ORF">ACFQNF_19855</name>
</gene>
<evidence type="ECO:0000259" key="1">
    <source>
        <dbReference type="Pfam" id="PF06527"/>
    </source>
</evidence>
<organism evidence="2 3">
    <name type="scientific">Iodobacter arcticus</name>
    <dbReference type="NCBI Taxonomy" id="590593"/>
    <lineage>
        <taxon>Bacteria</taxon>
        <taxon>Pseudomonadati</taxon>
        <taxon>Pseudomonadota</taxon>
        <taxon>Betaproteobacteria</taxon>
        <taxon>Neisseriales</taxon>
        <taxon>Chitinibacteraceae</taxon>
        <taxon>Iodobacter</taxon>
    </lineage>
</organism>
<sequence length="702" mass="78833">MKIYKLPYRPIPQPDESPASLLIRTVDGNGFDSIIQLLKACGVLAYGVERIRQALTNRQLFEEMIEALGLTPVCSSVVFLRTKPTLRSPRLLMNAAVPEKLFREDAASFCPVCLKEQPYWRRYWALRPYVVCHIHGGALLHCCPSCLRVPSLLRGQLFICKCGTDWRDCTASPEDQGPSRWLYQQLIGKDFALLDRCFSFWLTMKAFDLWDDSVENEQGRLRLMIAWGYEHRIVYKEIKRLVILQTPQQHPRHQLLPFLKKGALLAGFARQVLSGLGPVTYQYCLTEKSGYLSKQDAALVLGLSVVQMNECIKEGLLTPRRQKLSRSCEIALCDVLNFLGKLQAPTVYLGKHKVRSSNQSIAVLAKGILNGNLISAGYDLDKGLSYLRIAESSLSKELSTQSLNVGQASAILGIHQEILRSFVKKGWLIGESHVVDGSRRLLIHAERLEQFQAEFVTAGELGRSIQTNITNYAEKLRSIGVIPIAGPAIDGSLVYLFRRADLVGVDLLSLRNLAHYETRAGRKKANSEVKKSGILLTEAAIQLRISPQQTSSLIRKGILIREAGLSREIRVTEESLLSLLHIILSPCMTTLAEAAAAIGYTEHRFRHVFIRTGFVKLVDLPFWKLVSEAAVDFVVDFVKTWVTASEAGQLFNMHRSYLPNLEVQGLIKSFYLGSGPLVSFYNRQDLLNLENTIKSRFNSKSK</sequence>
<proteinExistence type="predicted"/>
<dbReference type="EMBL" id="JBHTBQ010000044">
    <property type="protein sequence ID" value="MFC7422118.1"/>
    <property type="molecule type" value="Genomic_DNA"/>
</dbReference>
<comment type="caution">
    <text evidence="2">The sequence shown here is derived from an EMBL/GenBank/DDBJ whole genome shotgun (WGS) entry which is preliminary data.</text>
</comment>
<dbReference type="Proteomes" id="UP001596473">
    <property type="component" value="Unassembled WGS sequence"/>
</dbReference>
<name>A0ABW2R2H4_9NEIS</name>
<reference evidence="3" key="1">
    <citation type="journal article" date="2019" name="Int. J. Syst. Evol. Microbiol.">
        <title>The Global Catalogue of Microorganisms (GCM) 10K type strain sequencing project: providing services to taxonomists for standard genome sequencing and annotation.</title>
        <authorList>
            <consortium name="The Broad Institute Genomics Platform"/>
            <consortium name="The Broad Institute Genome Sequencing Center for Infectious Disease"/>
            <person name="Wu L."/>
            <person name="Ma J."/>
        </authorList>
    </citation>
    <scope>NUCLEOTIDE SEQUENCE [LARGE SCALE GENOMIC DNA]</scope>
    <source>
        <strain evidence="3">CCUG 62945</strain>
    </source>
</reference>
<accession>A0ABW2R2H4</accession>
<dbReference type="Pfam" id="PF06527">
    <property type="entry name" value="TniQ"/>
    <property type="match status" value="1"/>
</dbReference>
<dbReference type="InterPro" id="IPR009492">
    <property type="entry name" value="TniQ"/>
</dbReference>
<evidence type="ECO:0000313" key="3">
    <source>
        <dbReference type="Proteomes" id="UP001596473"/>
    </source>
</evidence>
<feature type="domain" description="TniQ" evidence="1">
    <location>
        <begin position="7"/>
        <end position="138"/>
    </location>
</feature>
<dbReference type="RefSeq" id="WP_380189948.1">
    <property type="nucleotide sequence ID" value="NZ_JBHTBQ010000044.1"/>
</dbReference>
<evidence type="ECO:0000313" key="2">
    <source>
        <dbReference type="EMBL" id="MFC7422118.1"/>
    </source>
</evidence>
<keyword evidence="3" id="KW-1185">Reference proteome</keyword>